<dbReference type="InterPro" id="IPR050396">
    <property type="entry name" value="Glycosyltr_51/Transpeptidase"/>
</dbReference>
<evidence type="ECO:0000313" key="6">
    <source>
        <dbReference type="Proteomes" id="UP001499986"/>
    </source>
</evidence>
<dbReference type="PANTHER" id="PTHR32282">
    <property type="entry name" value="BINDING PROTEIN TRANSPEPTIDASE, PUTATIVE-RELATED"/>
    <property type="match status" value="1"/>
</dbReference>
<dbReference type="EMBL" id="BAAASE010000004">
    <property type="protein sequence ID" value="GAA2399363.1"/>
    <property type="molecule type" value="Genomic_DNA"/>
</dbReference>
<feature type="compositionally biased region" description="Basic and acidic residues" evidence="2">
    <location>
        <begin position="1"/>
        <end position="17"/>
    </location>
</feature>
<keyword evidence="3" id="KW-0812">Transmembrane</keyword>
<feature type="compositionally biased region" description="Basic residues" evidence="2">
    <location>
        <begin position="18"/>
        <end position="33"/>
    </location>
</feature>
<dbReference type="Gene3D" id="1.10.3810.10">
    <property type="entry name" value="Biosynthetic peptidoglycan transglycosylase-like"/>
    <property type="match status" value="1"/>
</dbReference>
<dbReference type="InterPro" id="IPR036950">
    <property type="entry name" value="PBP_transglycosylase"/>
</dbReference>
<evidence type="ECO:0000256" key="1">
    <source>
        <dbReference type="ARBA" id="ARBA00022679"/>
    </source>
</evidence>
<evidence type="ECO:0000256" key="3">
    <source>
        <dbReference type="SAM" id="Phobius"/>
    </source>
</evidence>
<keyword evidence="6" id="KW-1185">Reference proteome</keyword>
<dbReference type="InterPro" id="IPR023346">
    <property type="entry name" value="Lysozyme-like_dom_sf"/>
</dbReference>
<sequence length="260" mass="28855">MNEAERIGPMGRAEERRARQRGGRRAAPKRRRSSGAPGKSGIRRLFTWKKILGTFFGLCLLGMGAFIVLYMMIGIPKGNADAEWQSNVYKYSDGSLLARAGDRNREIVDLAEVPKPVQKTFVAAENKTFYKDAGVDLKGTARGLLNTVTGKGAQGGSTITQQYVKNYYLTQEQTVSRKLKELVISLKLDREKSKDYILAGYINTSYYGRGAYGIQAAAQAYYHVDAQDLTVEQGAYLAALLQAPNQYDWAMLSYFTGPAY</sequence>
<evidence type="ECO:0000313" key="5">
    <source>
        <dbReference type="EMBL" id="GAA2399363.1"/>
    </source>
</evidence>
<comment type="caution">
    <text evidence="5">The sequence shown here is derived from an EMBL/GenBank/DDBJ whole genome shotgun (WGS) entry which is preliminary data.</text>
</comment>
<protein>
    <recommendedName>
        <fullName evidence="4">Glycosyl transferase family 51 domain-containing protein</fullName>
    </recommendedName>
</protein>
<keyword evidence="3" id="KW-1133">Transmembrane helix</keyword>
<evidence type="ECO:0000256" key="2">
    <source>
        <dbReference type="SAM" id="MobiDB-lite"/>
    </source>
</evidence>
<dbReference type="InterPro" id="IPR001264">
    <property type="entry name" value="Glyco_trans_51"/>
</dbReference>
<feature type="domain" description="Glycosyl transferase family 51" evidence="4">
    <location>
        <begin position="94"/>
        <end position="249"/>
    </location>
</feature>
<keyword evidence="1" id="KW-0808">Transferase</keyword>
<organism evidence="5 6">
    <name type="scientific">Streptomyces coeruleofuscus</name>
    <dbReference type="NCBI Taxonomy" id="66879"/>
    <lineage>
        <taxon>Bacteria</taxon>
        <taxon>Bacillati</taxon>
        <taxon>Actinomycetota</taxon>
        <taxon>Actinomycetes</taxon>
        <taxon>Kitasatosporales</taxon>
        <taxon>Streptomycetaceae</taxon>
        <taxon>Streptomyces</taxon>
    </lineage>
</organism>
<gene>
    <name evidence="5" type="ORF">GCM10010255_34870</name>
</gene>
<dbReference type="PANTHER" id="PTHR32282:SF34">
    <property type="entry name" value="PENICILLIN-BINDING PROTEIN 1A"/>
    <property type="match status" value="1"/>
</dbReference>
<accession>A0ABP5VC77</accession>
<dbReference type="SUPFAM" id="SSF53955">
    <property type="entry name" value="Lysozyme-like"/>
    <property type="match status" value="1"/>
</dbReference>
<name>A0ABP5VC77_9ACTN</name>
<reference evidence="6" key="1">
    <citation type="journal article" date="2019" name="Int. J. Syst. Evol. Microbiol.">
        <title>The Global Catalogue of Microorganisms (GCM) 10K type strain sequencing project: providing services to taxonomists for standard genome sequencing and annotation.</title>
        <authorList>
            <consortium name="The Broad Institute Genomics Platform"/>
            <consortium name="The Broad Institute Genome Sequencing Center for Infectious Disease"/>
            <person name="Wu L."/>
            <person name="Ma J."/>
        </authorList>
    </citation>
    <scope>NUCLEOTIDE SEQUENCE [LARGE SCALE GENOMIC DNA]</scope>
    <source>
        <strain evidence="6">JCM 4358</strain>
    </source>
</reference>
<keyword evidence="3" id="KW-0472">Membrane</keyword>
<proteinExistence type="predicted"/>
<evidence type="ECO:0000259" key="4">
    <source>
        <dbReference type="Pfam" id="PF00912"/>
    </source>
</evidence>
<feature type="transmembrane region" description="Helical" evidence="3">
    <location>
        <begin position="51"/>
        <end position="73"/>
    </location>
</feature>
<dbReference type="Proteomes" id="UP001499986">
    <property type="component" value="Unassembled WGS sequence"/>
</dbReference>
<feature type="region of interest" description="Disordered" evidence="2">
    <location>
        <begin position="1"/>
        <end position="38"/>
    </location>
</feature>
<dbReference type="Pfam" id="PF00912">
    <property type="entry name" value="Transgly"/>
    <property type="match status" value="1"/>
</dbReference>